<dbReference type="RefSeq" id="WP_174966905.1">
    <property type="nucleotide sequence ID" value="NZ_CABVPU010000001.1"/>
</dbReference>
<comment type="similarity">
    <text evidence="1">Belongs to the PrpD family.</text>
</comment>
<dbReference type="PANTHER" id="PTHR16943:SF8">
    <property type="entry name" value="2-METHYLCITRATE DEHYDRATASE"/>
    <property type="match status" value="1"/>
</dbReference>
<evidence type="ECO:0000313" key="4">
    <source>
        <dbReference type="EMBL" id="VWB07434.1"/>
    </source>
</evidence>
<dbReference type="Gene3D" id="3.30.1330.120">
    <property type="entry name" value="2-methylcitrate dehydratase PrpD"/>
    <property type="match status" value="1"/>
</dbReference>
<dbReference type="InterPro" id="IPR042188">
    <property type="entry name" value="MmgE/PrpD_sf_2"/>
</dbReference>
<organism evidence="4 5">
    <name type="scientific">Burkholderia lata (strain ATCC 17760 / DSM 23089 / LMG 22485 / NCIMB 9086 / R18194 / 383)</name>
    <dbReference type="NCBI Taxonomy" id="482957"/>
    <lineage>
        <taxon>Bacteria</taxon>
        <taxon>Pseudomonadati</taxon>
        <taxon>Pseudomonadota</taxon>
        <taxon>Betaproteobacteria</taxon>
        <taxon>Burkholderiales</taxon>
        <taxon>Burkholderiaceae</taxon>
        <taxon>Burkholderia</taxon>
        <taxon>Burkholderia cepacia complex</taxon>
    </lineage>
</organism>
<name>A0A6P2GU59_BURL3</name>
<dbReference type="InterPro" id="IPR045336">
    <property type="entry name" value="MmgE_PrpD_N"/>
</dbReference>
<feature type="domain" description="MmgE/PrpD N-terminal" evidence="2">
    <location>
        <begin position="11"/>
        <end position="249"/>
    </location>
</feature>
<gene>
    <name evidence="4" type="ORF">BLA15945_00160</name>
</gene>
<dbReference type="InterPro" id="IPR036148">
    <property type="entry name" value="MmgE/PrpD_sf"/>
</dbReference>
<dbReference type="InterPro" id="IPR005656">
    <property type="entry name" value="MmgE_PrpD"/>
</dbReference>
<dbReference type="AlphaFoldDB" id="A0A6P2GU59"/>
<sequence>MTTDAQTRATRLAAFVAQTAADALPEEVVAKARRHVLDTFGAALAGTSAVETQSARALTGDTAHGGASLWGTRRTAGARDAAFVNGIAAHALELDDSGGCDHSGAVVLPAVLAALSSAGRAVTGRECVAAIVLGYDVGRRVLEAAGGYSVHNGAGWHSTLSCGVFGAAAASARVLGLDAARTRDALGHAASFSGGLWSFIHDGSQTKRLHAGRAAEGGVLAALLAREGVSGPARVFDDVWGGFFNTFAAQSRVPDALTDGLGEHWKLMRCSIKPHASCRSAHAAVDAALQLADGRTFDAGEIERVVVRASAFVARMCGGRDLSTLSSAQMSLPYAVAAALAFGDTGLGVYRDDRRTDPRVTALLARIEVDVDPALGDLDEPTVILHRANGIRESRHVPIALGDPRNPLSDAALLAKFRELAGMALGPAQVEALGDVCLSLDRQADARVLNERLAGDPDSLD</sequence>
<protein>
    <submittedName>
        <fullName evidence="4">2-methylcitrate dehydratase</fullName>
    </submittedName>
</protein>
<dbReference type="SUPFAM" id="SSF103378">
    <property type="entry name" value="2-methylcitrate dehydratase PrpD"/>
    <property type="match status" value="1"/>
</dbReference>
<feature type="domain" description="MmgE/PrpD C-terminal" evidence="3">
    <location>
        <begin position="275"/>
        <end position="437"/>
    </location>
</feature>
<accession>A0A6P2GU59</accession>
<dbReference type="InterPro" id="IPR042183">
    <property type="entry name" value="MmgE/PrpD_sf_1"/>
</dbReference>
<dbReference type="Pfam" id="PF19305">
    <property type="entry name" value="MmgE_PrpD_C"/>
    <property type="match status" value="1"/>
</dbReference>
<dbReference type="InterPro" id="IPR045337">
    <property type="entry name" value="MmgE_PrpD_C"/>
</dbReference>
<dbReference type="PANTHER" id="PTHR16943">
    <property type="entry name" value="2-METHYLCITRATE DEHYDRATASE-RELATED"/>
    <property type="match status" value="1"/>
</dbReference>
<dbReference type="Proteomes" id="UP000494174">
    <property type="component" value="Unassembled WGS sequence"/>
</dbReference>
<evidence type="ECO:0000256" key="1">
    <source>
        <dbReference type="ARBA" id="ARBA00006174"/>
    </source>
</evidence>
<proteinExistence type="inferred from homology"/>
<dbReference type="EMBL" id="CABVPU010000001">
    <property type="protein sequence ID" value="VWB07434.1"/>
    <property type="molecule type" value="Genomic_DNA"/>
</dbReference>
<evidence type="ECO:0000313" key="5">
    <source>
        <dbReference type="Proteomes" id="UP000494174"/>
    </source>
</evidence>
<reference evidence="4 5" key="1">
    <citation type="submission" date="2019-09" db="EMBL/GenBank/DDBJ databases">
        <authorList>
            <person name="Depoorter E."/>
        </authorList>
    </citation>
    <scope>NUCLEOTIDE SEQUENCE [LARGE SCALE GENOMIC DNA]</scope>
    <source>
        <strain evidence="4">R-15945</strain>
    </source>
</reference>
<evidence type="ECO:0000259" key="3">
    <source>
        <dbReference type="Pfam" id="PF19305"/>
    </source>
</evidence>
<dbReference type="GO" id="GO:0016829">
    <property type="term" value="F:lyase activity"/>
    <property type="evidence" value="ECO:0007669"/>
    <property type="project" value="InterPro"/>
</dbReference>
<dbReference type="Gene3D" id="1.10.4100.10">
    <property type="entry name" value="2-methylcitrate dehydratase PrpD"/>
    <property type="match status" value="1"/>
</dbReference>
<dbReference type="Pfam" id="PF03972">
    <property type="entry name" value="MmgE_PrpD_N"/>
    <property type="match status" value="1"/>
</dbReference>
<evidence type="ECO:0000259" key="2">
    <source>
        <dbReference type="Pfam" id="PF03972"/>
    </source>
</evidence>